<dbReference type="InterPro" id="IPR050654">
    <property type="entry name" value="AChE-related_enzymes"/>
</dbReference>
<dbReference type="InterPro" id="IPR029058">
    <property type="entry name" value="AB_hydrolase_fold"/>
</dbReference>
<dbReference type="SUPFAM" id="SSF53474">
    <property type="entry name" value="alpha/beta-Hydrolases"/>
    <property type="match status" value="1"/>
</dbReference>
<feature type="transmembrane region" description="Helical" evidence="4">
    <location>
        <begin position="52"/>
        <end position="74"/>
    </location>
</feature>
<dbReference type="Pfam" id="PF00135">
    <property type="entry name" value="COesterase"/>
    <property type="match status" value="1"/>
</dbReference>
<dbReference type="Gene3D" id="3.40.50.1820">
    <property type="entry name" value="alpha/beta hydrolase"/>
    <property type="match status" value="1"/>
</dbReference>
<evidence type="ECO:0000256" key="3">
    <source>
        <dbReference type="ARBA" id="ARBA00022801"/>
    </source>
</evidence>
<dbReference type="GO" id="GO:0003990">
    <property type="term" value="F:acetylcholinesterase activity"/>
    <property type="evidence" value="ECO:0007669"/>
    <property type="project" value="TreeGrafter"/>
</dbReference>
<organism evidence="6 7">
    <name type="scientific">Trichostrongylus colubriformis</name>
    <name type="common">Black scour worm</name>
    <dbReference type="NCBI Taxonomy" id="6319"/>
    <lineage>
        <taxon>Eukaryota</taxon>
        <taxon>Metazoa</taxon>
        <taxon>Ecdysozoa</taxon>
        <taxon>Nematoda</taxon>
        <taxon>Chromadorea</taxon>
        <taxon>Rhabditida</taxon>
        <taxon>Rhabditina</taxon>
        <taxon>Rhabditomorpha</taxon>
        <taxon>Strongyloidea</taxon>
        <taxon>Trichostrongylidae</taxon>
        <taxon>Trichostrongylus</taxon>
    </lineage>
</organism>
<dbReference type="InterPro" id="IPR019819">
    <property type="entry name" value="Carboxylesterase_B_CS"/>
</dbReference>
<keyword evidence="2" id="KW-0719">Serine esterase</keyword>
<dbReference type="EMBL" id="WIXE01018748">
    <property type="protein sequence ID" value="KAK5970669.1"/>
    <property type="molecule type" value="Genomic_DNA"/>
</dbReference>
<dbReference type="GO" id="GO:0005615">
    <property type="term" value="C:extracellular space"/>
    <property type="evidence" value="ECO:0007669"/>
    <property type="project" value="TreeGrafter"/>
</dbReference>
<protein>
    <submittedName>
        <fullName evidence="6">COesterase domain-containing protein</fullName>
    </submittedName>
</protein>
<dbReference type="InterPro" id="IPR002018">
    <property type="entry name" value="CarbesteraseB"/>
</dbReference>
<evidence type="ECO:0000256" key="2">
    <source>
        <dbReference type="ARBA" id="ARBA00022487"/>
    </source>
</evidence>
<evidence type="ECO:0000259" key="5">
    <source>
        <dbReference type="Pfam" id="PF00135"/>
    </source>
</evidence>
<proteinExistence type="inferred from homology"/>
<keyword evidence="7" id="KW-1185">Reference proteome</keyword>
<gene>
    <name evidence="6" type="ORF">GCK32_020660</name>
</gene>
<accession>A0AAN8IZL8</accession>
<sequence length="109" mass="12381">MWNHNTPISEDCLYLNIWTPADAYNLTVMVWLFGGGYYYGSPSLILYDGKALALLGNVIVVNVNYRVGPFGYLYMNHDDAPGNVGMLDQVSMIFAISFTQYLPTVYQWH</sequence>
<dbReference type="GO" id="GO:0005886">
    <property type="term" value="C:plasma membrane"/>
    <property type="evidence" value="ECO:0007669"/>
    <property type="project" value="TreeGrafter"/>
</dbReference>
<dbReference type="GO" id="GO:0019695">
    <property type="term" value="P:choline metabolic process"/>
    <property type="evidence" value="ECO:0007669"/>
    <property type="project" value="TreeGrafter"/>
</dbReference>
<keyword evidence="4" id="KW-1133">Transmembrane helix</keyword>
<evidence type="ECO:0000313" key="7">
    <source>
        <dbReference type="Proteomes" id="UP001331761"/>
    </source>
</evidence>
<keyword evidence="4" id="KW-0812">Transmembrane</keyword>
<comment type="similarity">
    <text evidence="1">Belongs to the type-B carboxylesterase/lipase family.</text>
</comment>
<dbReference type="PANTHER" id="PTHR43918">
    <property type="entry name" value="ACETYLCHOLINESTERASE"/>
    <property type="match status" value="1"/>
</dbReference>
<dbReference type="GO" id="GO:0006581">
    <property type="term" value="P:acetylcholine catabolic process"/>
    <property type="evidence" value="ECO:0007669"/>
    <property type="project" value="TreeGrafter"/>
</dbReference>
<feature type="transmembrane region" description="Helical" evidence="4">
    <location>
        <begin position="23"/>
        <end position="40"/>
    </location>
</feature>
<dbReference type="PROSITE" id="PS00941">
    <property type="entry name" value="CARBOXYLESTERASE_B_2"/>
    <property type="match status" value="1"/>
</dbReference>
<dbReference type="PANTHER" id="PTHR43918:SF4">
    <property type="entry name" value="CARBOXYLIC ESTER HYDROLASE"/>
    <property type="match status" value="1"/>
</dbReference>
<comment type="caution">
    <text evidence="6">The sequence shown here is derived from an EMBL/GenBank/DDBJ whole genome shotgun (WGS) entry which is preliminary data.</text>
</comment>
<keyword evidence="3" id="KW-0378">Hydrolase</keyword>
<evidence type="ECO:0000256" key="4">
    <source>
        <dbReference type="SAM" id="Phobius"/>
    </source>
</evidence>
<keyword evidence="4" id="KW-0472">Membrane</keyword>
<feature type="domain" description="Carboxylesterase type B" evidence="5">
    <location>
        <begin position="6"/>
        <end position="91"/>
    </location>
</feature>
<reference evidence="6 7" key="1">
    <citation type="submission" date="2019-10" db="EMBL/GenBank/DDBJ databases">
        <title>Assembly and Annotation for the nematode Trichostrongylus colubriformis.</title>
        <authorList>
            <person name="Martin J."/>
        </authorList>
    </citation>
    <scope>NUCLEOTIDE SEQUENCE [LARGE SCALE GENOMIC DNA]</scope>
    <source>
        <strain evidence="6">G859</strain>
        <tissue evidence="6">Whole worm</tissue>
    </source>
</reference>
<evidence type="ECO:0000313" key="6">
    <source>
        <dbReference type="EMBL" id="KAK5970669.1"/>
    </source>
</evidence>
<name>A0AAN8IZL8_TRICO</name>
<dbReference type="AlphaFoldDB" id="A0AAN8IZL8"/>
<evidence type="ECO:0000256" key="1">
    <source>
        <dbReference type="ARBA" id="ARBA00005964"/>
    </source>
</evidence>
<dbReference type="Proteomes" id="UP001331761">
    <property type="component" value="Unassembled WGS sequence"/>
</dbReference>